<proteinExistence type="predicted"/>
<dbReference type="AlphaFoldDB" id="A0AAV7G4K6"/>
<protein>
    <recommendedName>
        <fullName evidence="3">Ubiquitin-like protease family profile domain-containing protein</fullName>
    </recommendedName>
</protein>
<name>A0AAV7G4K6_DENCH</name>
<accession>A0AAV7G4K6</accession>
<evidence type="ECO:0000313" key="1">
    <source>
        <dbReference type="EMBL" id="KAH0451336.1"/>
    </source>
</evidence>
<sequence>MKDKFQPYLYISSLYRESNLIVQPVVFKDHWTLIIGRLKEKITHLHEEKQGVFRSDITT</sequence>
<comment type="caution">
    <text evidence="1">The sequence shown here is derived from an EMBL/GenBank/DDBJ whole genome shotgun (WGS) entry which is preliminary data.</text>
</comment>
<organism evidence="1 2">
    <name type="scientific">Dendrobium chrysotoxum</name>
    <name type="common">Orchid</name>
    <dbReference type="NCBI Taxonomy" id="161865"/>
    <lineage>
        <taxon>Eukaryota</taxon>
        <taxon>Viridiplantae</taxon>
        <taxon>Streptophyta</taxon>
        <taxon>Embryophyta</taxon>
        <taxon>Tracheophyta</taxon>
        <taxon>Spermatophyta</taxon>
        <taxon>Magnoliopsida</taxon>
        <taxon>Liliopsida</taxon>
        <taxon>Asparagales</taxon>
        <taxon>Orchidaceae</taxon>
        <taxon>Epidendroideae</taxon>
        <taxon>Malaxideae</taxon>
        <taxon>Dendrobiinae</taxon>
        <taxon>Dendrobium</taxon>
    </lineage>
</organism>
<evidence type="ECO:0000313" key="2">
    <source>
        <dbReference type="Proteomes" id="UP000775213"/>
    </source>
</evidence>
<evidence type="ECO:0008006" key="3">
    <source>
        <dbReference type="Google" id="ProtNLM"/>
    </source>
</evidence>
<reference evidence="1 2" key="1">
    <citation type="journal article" date="2021" name="Hortic Res">
        <title>Chromosome-scale assembly of the Dendrobium chrysotoxum genome enhances the understanding of orchid evolution.</title>
        <authorList>
            <person name="Zhang Y."/>
            <person name="Zhang G.Q."/>
            <person name="Zhang D."/>
            <person name="Liu X.D."/>
            <person name="Xu X.Y."/>
            <person name="Sun W.H."/>
            <person name="Yu X."/>
            <person name="Zhu X."/>
            <person name="Wang Z.W."/>
            <person name="Zhao X."/>
            <person name="Zhong W.Y."/>
            <person name="Chen H."/>
            <person name="Yin W.L."/>
            <person name="Huang T."/>
            <person name="Niu S.C."/>
            <person name="Liu Z.J."/>
        </authorList>
    </citation>
    <scope>NUCLEOTIDE SEQUENCE [LARGE SCALE GENOMIC DNA]</scope>
    <source>
        <strain evidence="1">Lindl</strain>
    </source>
</reference>
<dbReference type="Proteomes" id="UP000775213">
    <property type="component" value="Unassembled WGS sequence"/>
</dbReference>
<gene>
    <name evidence="1" type="ORF">IEQ34_018635</name>
</gene>
<keyword evidence="2" id="KW-1185">Reference proteome</keyword>
<dbReference type="EMBL" id="JAGFBR010000017">
    <property type="protein sequence ID" value="KAH0451336.1"/>
    <property type="molecule type" value="Genomic_DNA"/>
</dbReference>